<dbReference type="InterPro" id="IPR058533">
    <property type="entry name" value="Cation_efflux_TM"/>
</dbReference>
<comment type="caution">
    <text evidence="13">The sequence shown here is derived from an EMBL/GenBank/DDBJ whole genome shotgun (WGS) entry which is preliminary data.</text>
</comment>
<feature type="transmembrane region" description="Helical" evidence="10">
    <location>
        <begin position="475"/>
        <end position="493"/>
    </location>
</feature>
<feature type="compositionally biased region" description="Basic and acidic residues" evidence="9">
    <location>
        <begin position="161"/>
        <end position="173"/>
    </location>
</feature>
<dbReference type="SUPFAM" id="SSF161111">
    <property type="entry name" value="Cation efflux protein transmembrane domain-like"/>
    <property type="match status" value="1"/>
</dbReference>
<dbReference type="NCBIfam" id="TIGR01297">
    <property type="entry name" value="CDF"/>
    <property type="match status" value="1"/>
</dbReference>
<keyword evidence="5" id="KW-0862">Zinc</keyword>
<evidence type="ECO:0000256" key="4">
    <source>
        <dbReference type="ARBA" id="ARBA00022692"/>
    </source>
</evidence>
<evidence type="ECO:0000256" key="3">
    <source>
        <dbReference type="ARBA" id="ARBA00022448"/>
    </source>
</evidence>
<evidence type="ECO:0000256" key="5">
    <source>
        <dbReference type="ARBA" id="ARBA00022906"/>
    </source>
</evidence>
<dbReference type="GO" id="GO:0005385">
    <property type="term" value="F:zinc ion transmembrane transporter activity"/>
    <property type="evidence" value="ECO:0007669"/>
    <property type="project" value="TreeGrafter"/>
</dbReference>
<feature type="transmembrane region" description="Helical" evidence="10">
    <location>
        <begin position="601"/>
        <end position="621"/>
    </location>
</feature>
<name>A0AAN9ATL1_9CAEN</name>
<feature type="region of interest" description="Disordered" evidence="9">
    <location>
        <begin position="1"/>
        <end position="40"/>
    </location>
</feature>
<evidence type="ECO:0000313" key="13">
    <source>
        <dbReference type="EMBL" id="KAK7092774.1"/>
    </source>
</evidence>
<evidence type="ECO:0000259" key="11">
    <source>
        <dbReference type="Pfam" id="PF01545"/>
    </source>
</evidence>
<dbReference type="SUPFAM" id="SSF160240">
    <property type="entry name" value="Cation efflux protein cytoplasmic domain-like"/>
    <property type="match status" value="1"/>
</dbReference>
<dbReference type="PANTHER" id="PTHR11562:SF84">
    <property type="entry name" value="LD05335P"/>
    <property type="match status" value="1"/>
</dbReference>
<reference evidence="13 14" key="1">
    <citation type="submission" date="2024-02" db="EMBL/GenBank/DDBJ databases">
        <title>Chromosome-scale genome assembly of the rough periwinkle Littorina saxatilis.</title>
        <authorList>
            <person name="De Jode A."/>
            <person name="Faria R."/>
            <person name="Formenti G."/>
            <person name="Sims Y."/>
            <person name="Smith T.P."/>
            <person name="Tracey A."/>
            <person name="Wood J.M.D."/>
            <person name="Zagrodzka Z.B."/>
            <person name="Johannesson K."/>
            <person name="Butlin R.K."/>
            <person name="Leder E.H."/>
        </authorList>
    </citation>
    <scope>NUCLEOTIDE SEQUENCE [LARGE SCALE GENOMIC DNA]</scope>
    <source>
        <strain evidence="13">Snail1</strain>
        <tissue evidence="13">Muscle</tissue>
    </source>
</reference>
<evidence type="ECO:0000256" key="10">
    <source>
        <dbReference type="SAM" id="Phobius"/>
    </source>
</evidence>
<evidence type="ECO:0000256" key="6">
    <source>
        <dbReference type="ARBA" id="ARBA00022989"/>
    </source>
</evidence>
<evidence type="ECO:0000256" key="1">
    <source>
        <dbReference type="ARBA" id="ARBA00004141"/>
    </source>
</evidence>
<feature type="transmembrane region" description="Helical" evidence="10">
    <location>
        <begin position="400"/>
        <end position="419"/>
    </location>
</feature>
<sequence length="723" mass="78566">MEGVSGSSTNSNVNSTERRVTSQQGGRAWPHSRLDEQDDPLLDLSNEREVQQTDSRLLLDFKADDKGTLQADDRSGRLLTTVETVSSQISPRDYLTTAATINETAYGDYIDSGVESTAAAVSLSPTSVSERGGGGSDFDFFGADDPTILNTNLPFFQPRHGNMESHPDTRRTFSDTSEISASQTQTQVRPLQHQTNGMLNRYGAAVSSRGGGGGVSTVNNTAASQAGLPDVTVKQPLFLSQPHAHRSNTDRGAAAIVPTTCSSTATIVSSDTSTSHHGVVIDCTHDAVGASDRGSLTRLPRHTTTDTHAGFSQNVMLDSFPPPSHPMRGLGGLGEGEEGRGRYGLLAQDIHCHSGTSHRKMSDKLARRQLLAVLVLCVLFMIGEIIGGVLANSLALFTDVLHLASDLISYVISLLALYLSRKQATRQMTFGYHRAEVLGALFSVFIIWLVSGVLCYIAVERIIHEHYKDVKANEMLITASLGVVFNLVMGFVLHSEKCCGVAKGHAKFGHGHSHSHSHAHSHNSQYEYEPLDVASPSVGREEEEEEGGEEGVEGSPEAQGHKNINVRAAFIHVVGDIIQSLGVLVAALIIKFKQDEKYRLADPICTFVFSLLVLCTTINVLKDTLRIIMEGVPQGVDFEQLRSVLMSLDSVVSIHNLNVWALTMDRNALSVHLAVDNSINSDEVLKEATVALKRHRFYHVTIQVEKYNHDVMVNCEDCQLPVK</sequence>
<feature type="domain" description="Cation efflux protein transmembrane" evidence="11">
    <location>
        <begin position="370"/>
        <end position="629"/>
    </location>
</feature>
<dbReference type="AlphaFoldDB" id="A0AAN9ATL1"/>
<gene>
    <name evidence="13" type="ORF">V1264_008468</name>
</gene>
<feature type="transmembrane region" description="Helical" evidence="10">
    <location>
        <begin position="440"/>
        <end position="463"/>
    </location>
</feature>
<comment type="similarity">
    <text evidence="2">Belongs to the cation diffusion facilitator (CDF) transporter (TC 2.A.4) family. SLC30A subfamily.</text>
</comment>
<feature type="compositionally biased region" description="Low complexity" evidence="9">
    <location>
        <begin position="1"/>
        <end position="15"/>
    </location>
</feature>
<proteinExistence type="inferred from homology"/>
<dbReference type="PANTHER" id="PTHR11562">
    <property type="entry name" value="CATION EFFLUX PROTEIN/ ZINC TRANSPORTER"/>
    <property type="match status" value="1"/>
</dbReference>
<evidence type="ECO:0000256" key="7">
    <source>
        <dbReference type="ARBA" id="ARBA00023065"/>
    </source>
</evidence>
<feature type="region of interest" description="Disordered" evidence="9">
    <location>
        <begin position="537"/>
        <end position="558"/>
    </location>
</feature>
<comment type="subcellular location">
    <subcellularLocation>
        <location evidence="1">Membrane</location>
        <topology evidence="1">Multi-pass membrane protein</topology>
    </subcellularLocation>
</comment>
<dbReference type="InterPro" id="IPR027469">
    <property type="entry name" value="Cation_efflux_TMD_sf"/>
</dbReference>
<dbReference type="InterPro" id="IPR002524">
    <property type="entry name" value="Cation_efflux"/>
</dbReference>
<dbReference type="GO" id="GO:0005886">
    <property type="term" value="C:plasma membrane"/>
    <property type="evidence" value="ECO:0007669"/>
    <property type="project" value="TreeGrafter"/>
</dbReference>
<dbReference type="InterPro" id="IPR027470">
    <property type="entry name" value="Cation_efflux_CTD"/>
</dbReference>
<evidence type="ECO:0008006" key="15">
    <source>
        <dbReference type="Google" id="ProtNLM"/>
    </source>
</evidence>
<dbReference type="Proteomes" id="UP001374579">
    <property type="component" value="Unassembled WGS sequence"/>
</dbReference>
<keyword evidence="4 10" id="KW-0812">Transmembrane</keyword>
<evidence type="ECO:0000259" key="12">
    <source>
        <dbReference type="Pfam" id="PF16916"/>
    </source>
</evidence>
<feature type="domain" description="Cation efflux protein cytoplasmic" evidence="12">
    <location>
        <begin position="633"/>
        <end position="707"/>
    </location>
</feature>
<keyword evidence="7" id="KW-0406">Ion transport</keyword>
<accession>A0AAN9ATL1</accession>
<dbReference type="Pfam" id="PF16916">
    <property type="entry name" value="ZT_dimer"/>
    <property type="match status" value="1"/>
</dbReference>
<organism evidence="13 14">
    <name type="scientific">Littorina saxatilis</name>
    <dbReference type="NCBI Taxonomy" id="31220"/>
    <lineage>
        <taxon>Eukaryota</taxon>
        <taxon>Metazoa</taxon>
        <taxon>Spiralia</taxon>
        <taxon>Lophotrochozoa</taxon>
        <taxon>Mollusca</taxon>
        <taxon>Gastropoda</taxon>
        <taxon>Caenogastropoda</taxon>
        <taxon>Littorinimorpha</taxon>
        <taxon>Littorinoidea</taxon>
        <taxon>Littorinidae</taxon>
        <taxon>Littorina</taxon>
    </lineage>
</organism>
<dbReference type="GO" id="GO:0010043">
    <property type="term" value="P:response to zinc ion"/>
    <property type="evidence" value="ECO:0007669"/>
    <property type="project" value="TreeGrafter"/>
</dbReference>
<dbReference type="InterPro" id="IPR050681">
    <property type="entry name" value="CDF/SLC30A"/>
</dbReference>
<feature type="compositionally biased region" description="Polar residues" evidence="9">
    <location>
        <begin position="174"/>
        <end position="187"/>
    </location>
</feature>
<evidence type="ECO:0000256" key="9">
    <source>
        <dbReference type="SAM" id="MobiDB-lite"/>
    </source>
</evidence>
<keyword evidence="6 10" id="KW-1133">Transmembrane helix</keyword>
<evidence type="ECO:0000313" key="14">
    <source>
        <dbReference type="Proteomes" id="UP001374579"/>
    </source>
</evidence>
<feature type="region of interest" description="Disordered" evidence="9">
    <location>
        <begin position="157"/>
        <end position="187"/>
    </location>
</feature>
<evidence type="ECO:0000256" key="8">
    <source>
        <dbReference type="ARBA" id="ARBA00023136"/>
    </source>
</evidence>
<keyword evidence="5" id="KW-0864">Zinc transport</keyword>
<dbReference type="Pfam" id="PF01545">
    <property type="entry name" value="Cation_efflux"/>
    <property type="match status" value="1"/>
</dbReference>
<dbReference type="InterPro" id="IPR036837">
    <property type="entry name" value="Cation_efflux_CTD_sf"/>
</dbReference>
<keyword evidence="3" id="KW-0813">Transport</keyword>
<keyword evidence="8 10" id="KW-0472">Membrane</keyword>
<keyword evidence="14" id="KW-1185">Reference proteome</keyword>
<dbReference type="EMBL" id="JBAMIC010000021">
    <property type="protein sequence ID" value="KAK7092774.1"/>
    <property type="molecule type" value="Genomic_DNA"/>
</dbReference>
<protein>
    <recommendedName>
        <fullName evidence="15">Zinc transporter 2</fullName>
    </recommendedName>
</protein>
<feature type="transmembrane region" description="Helical" evidence="10">
    <location>
        <begin position="370"/>
        <end position="394"/>
    </location>
</feature>
<evidence type="ECO:0000256" key="2">
    <source>
        <dbReference type="ARBA" id="ARBA00008873"/>
    </source>
</evidence>
<feature type="transmembrane region" description="Helical" evidence="10">
    <location>
        <begin position="569"/>
        <end position="589"/>
    </location>
</feature>
<feature type="compositionally biased region" description="Acidic residues" evidence="9">
    <location>
        <begin position="541"/>
        <end position="552"/>
    </location>
</feature>
<dbReference type="Gene3D" id="1.20.1510.10">
    <property type="entry name" value="Cation efflux protein transmembrane domain"/>
    <property type="match status" value="1"/>
</dbReference>